<name>A0AAW3ZHG5_9GAMM</name>
<gene>
    <name evidence="2" type="ORF">IFO71_02305</name>
</gene>
<dbReference type="PROSITE" id="PS51186">
    <property type="entry name" value="GNAT"/>
    <property type="match status" value="1"/>
</dbReference>
<protein>
    <submittedName>
        <fullName evidence="2">GNAT family N-acetyltransferase</fullName>
    </submittedName>
</protein>
<keyword evidence="3" id="KW-1185">Reference proteome</keyword>
<dbReference type="Pfam" id="PF13302">
    <property type="entry name" value="Acetyltransf_3"/>
    <property type="match status" value="1"/>
</dbReference>
<dbReference type="Proteomes" id="UP000613768">
    <property type="component" value="Unassembled WGS sequence"/>
</dbReference>
<dbReference type="AlphaFoldDB" id="A0AAW3ZHG5"/>
<evidence type="ECO:0000313" key="2">
    <source>
        <dbReference type="EMBL" id="MBD8524562.1"/>
    </source>
</evidence>
<organism evidence="2 3">
    <name type="scientific">Pseudomarimonas arenosa</name>
    <dbReference type="NCBI Taxonomy" id="2774145"/>
    <lineage>
        <taxon>Bacteria</taxon>
        <taxon>Pseudomonadati</taxon>
        <taxon>Pseudomonadota</taxon>
        <taxon>Gammaproteobacteria</taxon>
        <taxon>Lysobacterales</taxon>
        <taxon>Lysobacteraceae</taxon>
        <taxon>Pseudomarimonas</taxon>
    </lineage>
</organism>
<dbReference type="Gene3D" id="3.40.630.30">
    <property type="match status" value="1"/>
</dbReference>
<dbReference type="GO" id="GO:0016747">
    <property type="term" value="F:acyltransferase activity, transferring groups other than amino-acyl groups"/>
    <property type="evidence" value="ECO:0007669"/>
    <property type="project" value="InterPro"/>
</dbReference>
<sequence>MSPQLPRGPIKRRGLRGAWRESLLLADGRELILRPIVGEDAASLRAGFALLEPEEVRLRFLHPMRELPEPMAQRLAHPLPRREFALVVAEPLPPGQAWIGAVARASIDPDGEQAEFAILVWHCLTRLGLGKLLMKRLIRWAKLKRLRCLYGDVLEENRAMLRLAEQLGFRREHRDQERGMTRVVLDLRASAVGKSRAQHG</sequence>
<dbReference type="InterPro" id="IPR016181">
    <property type="entry name" value="Acyl_CoA_acyltransferase"/>
</dbReference>
<feature type="domain" description="N-acetyltransferase" evidence="1">
    <location>
        <begin position="31"/>
        <end position="190"/>
    </location>
</feature>
<dbReference type="EMBL" id="JACYTR010000003">
    <property type="protein sequence ID" value="MBD8524562.1"/>
    <property type="molecule type" value="Genomic_DNA"/>
</dbReference>
<evidence type="ECO:0000259" key="1">
    <source>
        <dbReference type="PROSITE" id="PS51186"/>
    </source>
</evidence>
<dbReference type="SUPFAM" id="SSF55729">
    <property type="entry name" value="Acyl-CoA N-acyltransferases (Nat)"/>
    <property type="match status" value="1"/>
</dbReference>
<dbReference type="RefSeq" id="WP_192027910.1">
    <property type="nucleotide sequence ID" value="NZ_JACYTR010000003.1"/>
</dbReference>
<reference evidence="2 3" key="1">
    <citation type="submission" date="2020-09" db="EMBL/GenBank/DDBJ databases">
        <title>Pseudoxanthomonas sp. CAU 1598 isolated from sand of Yaerae Beach.</title>
        <authorList>
            <person name="Kim W."/>
        </authorList>
    </citation>
    <scope>NUCLEOTIDE SEQUENCE [LARGE SCALE GENOMIC DNA]</scope>
    <source>
        <strain evidence="2 3">CAU 1598</strain>
    </source>
</reference>
<dbReference type="InterPro" id="IPR000182">
    <property type="entry name" value="GNAT_dom"/>
</dbReference>
<evidence type="ECO:0000313" key="3">
    <source>
        <dbReference type="Proteomes" id="UP000613768"/>
    </source>
</evidence>
<comment type="caution">
    <text evidence="2">The sequence shown here is derived from an EMBL/GenBank/DDBJ whole genome shotgun (WGS) entry which is preliminary data.</text>
</comment>
<accession>A0AAW3ZHG5</accession>
<proteinExistence type="predicted"/>